<organism evidence="1 2">
    <name type="scientific">Pollutimonas harenae</name>
    <dbReference type="NCBI Taxonomy" id="657015"/>
    <lineage>
        <taxon>Bacteria</taxon>
        <taxon>Pseudomonadati</taxon>
        <taxon>Pseudomonadota</taxon>
        <taxon>Betaproteobacteria</taxon>
        <taxon>Burkholderiales</taxon>
        <taxon>Alcaligenaceae</taxon>
        <taxon>Pollutimonas</taxon>
    </lineage>
</organism>
<dbReference type="EMBL" id="JACCEV010000001">
    <property type="protein sequence ID" value="NYT83970.1"/>
    <property type="molecule type" value="Genomic_DNA"/>
</dbReference>
<dbReference type="OrthoDB" id="8448156at2"/>
<sequence length="434" mass="48260">MTDALHLECAEKIVSAIYPSGNLLSSFMFGKPGAPHWDMQFGTEIFTRGREYLDAVLYVRRHGAPYLRLISIGDLRSMITSFVTANFWHIGGNNFPPRSSGSYGAAMNLANKVALAKCLAASPMFSPVPKLSLFPLLTLNVVNSLEADNFFLVSAEQLSHSHVITDARRMALDGTHFPPILEWEGIRRPVVGWLGVRSPLPQISEKMAASVLGAIALTQLPRYRFLFSGRKIFGGRCTLDNGFTVALSDEGHTPPLMHDMLVTSGDHVWLTELNSLFTATDRPTRSKLRALEYFYRAWFLNPRERFAPLCMALDALLGVEHGHTAAAVKFVKAIVDPSIDEKRLRLLMRVRGAVIHGAAPDVFDSESYEDYWLTYRADPIHDLELIVAKCLRTAIFKDDLKYHADPLAEKIAALRASGRLPAVIEPDTIISPEL</sequence>
<name>A0A853GW39_9BURK</name>
<evidence type="ECO:0008006" key="3">
    <source>
        <dbReference type="Google" id="ProtNLM"/>
    </source>
</evidence>
<dbReference type="Proteomes" id="UP000554144">
    <property type="component" value="Unassembled WGS sequence"/>
</dbReference>
<accession>A0A853GW39</accession>
<protein>
    <recommendedName>
        <fullName evidence="3">Apea-like HEPN domain-containing protein</fullName>
    </recommendedName>
</protein>
<comment type="caution">
    <text evidence="1">The sequence shown here is derived from an EMBL/GenBank/DDBJ whole genome shotgun (WGS) entry which is preliminary data.</text>
</comment>
<dbReference type="AlphaFoldDB" id="A0A853GW39"/>
<evidence type="ECO:0000313" key="1">
    <source>
        <dbReference type="EMBL" id="NYT83970.1"/>
    </source>
</evidence>
<proteinExistence type="predicted"/>
<dbReference type="RefSeq" id="WP_130038829.1">
    <property type="nucleotide sequence ID" value="NZ_JACCEV010000001.1"/>
</dbReference>
<reference evidence="1 2" key="1">
    <citation type="submission" date="2020-07" db="EMBL/GenBank/DDBJ databases">
        <title>Taxonomic revisions and descriptions of new bacterial species based on genomic comparisons in the high-G+C-content subgroup of the family Alcaligenaceae.</title>
        <authorList>
            <person name="Szabo A."/>
            <person name="Felfoldi T."/>
        </authorList>
    </citation>
    <scope>NUCLEOTIDE SEQUENCE [LARGE SCALE GENOMIC DNA]</scope>
    <source>
        <strain evidence="1 2">DSM 25667</strain>
    </source>
</reference>
<gene>
    <name evidence="1" type="ORF">H0A62_00005</name>
</gene>
<evidence type="ECO:0000313" key="2">
    <source>
        <dbReference type="Proteomes" id="UP000554144"/>
    </source>
</evidence>
<keyword evidence="2" id="KW-1185">Reference proteome</keyword>